<feature type="region of interest" description="Disordered" evidence="1">
    <location>
        <begin position="1"/>
        <end position="51"/>
    </location>
</feature>
<protein>
    <submittedName>
        <fullName evidence="2">Uncharacterized protein</fullName>
    </submittedName>
</protein>
<evidence type="ECO:0000313" key="2">
    <source>
        <dbReference type="EMBL" id="AYO44313.1"/>
    </source>
</evidence>
<feature type="region of interest" description="Disordered" evidence="1">
    <location>
        <begin position="94"/>
        <end position="117"/>
    </location>
</feature>
<dbReference type="VEuPathDB" id="FungiDB:DNF11_3363"/>
<dbReference type="PANTHER" id="PTHR38701:SF1">
    <property type="entry name" value="UP-REGULATED DURING SEPTATION PROTEIN 1 DOMAIN-CONTAINING PROTEIN"/>
    <property type="match status" value="1"/>
</dbReference>
<evidence type="ECO:0000256" key="1">
    <source>
        <dbReference type="SAM" id="MobiDB-lite"/>
    </source>
</evidence>
<dbReference type="STRING" id="425264.A0A3G2S8C6"/>
<reference evidence="2 3" key="1">
    <citation type="submission" date="2018-10" db="EMBL/GenBank/DDBJ databases">
        <title>Complete genome sequence of Malassezia restricta CBS 7877.</title>
        <authorList>
            <person name="Morand S.C."/>
            <person name="Bertignac M."/>
            <person name="Iltis A."/>
            <person name="Kolder I."/>
            <person name="Pirovano W."/>
            <person name="Jourdain R."/>
            <person name="Clavaud C."/>
        </authorList>
    </citation>
    <scope>NUCLEOTIDE SEQUENCE [LARGE SCALE GENOMIC DNA]</scope>
    <source>
        <strain evidence="2 3">CBS 7877</strain>
    </source>
</reference>
<keyword evidence="3" id="KW-1185">Reference proteome</keyword>
<sequence>MLPSALSPKQAVSTASKQNVRHVSLYPQQDSDKVQSASRSPSHETYHTGCGPITSASLAQASFMKDQQEHKSAPSPIPFPVLGMRTAPAASMLPSDASSAWTDHKNQSAPGTLSPLSLNHRMHNELSLTSSTPNELTMEEASHILDARHARKLLDLEISNKSLLAINATLESSKVKLTKELRELRHNMLVGKTNSEANHGEQISGSIRTSLDELLHPMSGANEKDSLGEEVLRIYTQQDQETDTIYRRCCAKIDELLKEARSAILAKPVLDAAPGGKILHPSELRHDTLDDTPVNATLTEGHLMMRLKDNL</sequence>
<feature type="compositionally biased region" description="Polar residues" evidence="1">
    <location>
        <begin position="26"/>
        <end position="40"/>
    </location>
</feature>
<dbReference type="PANTHER" id="PTHR38701">
    <property type="entry name" value="CHROMOSOME 8, WHOLE GENOME SHOTGUN SEQUENCE"/>
    <property type="match status" value="1"/>
</dbReference>
<dbReference type="AlphaFoldDB" id="A0A3G2S8C6"/>
<dbReference type="EMBL" id="CP033153">
    <property type="protein sequence ID" value="AYO44313.1"/>
    <property type="molecule type" value="Genomic_DNA"/>
</dbReference>
<name>A0A3G2S8C6_MALR7</name>
<organism evidence="2 3">
    <name type="scientific">Malassezia restricta (strain ATCC 96810 / NBRC 103918 / CBS 7877)</name>
    <name type="common">Seborrheic dermatitis infection agent</name>
    <dbReference type="NCBI Taxonomy" id="425264"/>
    <lineage>
        <taxon>Eukaryota</taxon>
        <taxon>Fungi</taxon>
        <taxon>Dikarya</taxon>
        <taxon>Basidiomycota</taxon>
        <taxon>Ustilaginomycotina</taxon>
        <taxon>Malasseziomycetes</taxon>
        <taxon>Malasseziales</taxon>
        <taxon>Malasseziaceae</taxon>
        <taxon>Malassezia</taxon>
    </lineage>
</organism>
<evidence type="ECO:0000313" key="3">
    <source>
        <dbReference type="Proteomes" id="UP000269793"/>
    </source>
</evidence>
<feature type="compositionally biased region" description="Polar residues" evidence="1">
    <location>
        <begin position="96"/>
        <end position="117"/>
    </location>
</feature>
<accession>A0A3G2S8C6</accession>
<dbReference type="OrthoDB" id="2555519at2759"/>
<proteinExistence type="predicted"/>
<gene>
    <name evidence="2" type="ORF">DNF11_3363</name>
</gene>
<dbReference type="Proteomes" id="UP000269793">
    <property type="component" value="Chromosome VI"/>
</dbReference>